<organism evidence="2 3">
    <name type="scientific">Tessaracoccus aquimaris</name>
    <dbReference type="NCBI Taxonomy" id="1332264"/>
    <lineage>
        <taxon>Bacteria</taxon>
        <taxon>Bacillati</taxon>
        <taxon>Actinomycetota</taxon>
        <taxon>Actinomycetes</taxon>
        <taxon>Propionibacteriales</taxon>
        <taxon>Propionibacteriaceae</taxon>
        <taxon>Tessaracoccus</taxon>
    </lineage>
</organism>
<dbReference type="RefSeq" id="WP_077686646.1">
    <property type="nucleotide sequence ID" value="NZ_CP019606.1"/>
</dbReference>
<dbReference type="SUPFAM" id="SSF55729">
    <property type="entry name" value="Acyl-CoA N-acyltransferases (Nat)"/>
    <property type="match status" value="1"/>
</dbReference>
<name>A0A1Q2CQH2_9ACTN</name>
<dbReference type="OrthoDB" id="9795188at2"/>
<dbReference type="PANTHER" id="PTHR43441:SF10">
    <property type="entry name" value="ACETYLTRANSFERASE"/>
    <property type="match status" value="1"/>
</dbReference>
<keyword evidence="3" id="KW-1185">Reference proteome</keyword>
<dbReference type="InterPro" id="IPR016181">
    <property type="entry name" value="Acyl_CoA_acyltransferase"/>
</dbReference>
<evidence type="ECO:0000313" key="2">
    <source>
        <dbReference type="EMBL" id="AQP48315.1"/>
    </source>
</evidence>
<sequence>MRRFSDDIIQLDRGRLRPLAERDLADITAACNDDAIRAWLPIPVPYSEDDARAFALDHAPKQLKSGAGIERAIESEGRLCGVIGLNTTDWSVGVTEAGYWLAPWGRGKGLMTTALMAMTDYAFRQGLQRVEVHVATGNLASLGVALRAGYRIDGTLRRKGRTHGGLVDLLALSRLNDDPPL</sequence>
<dbReference type="GO" id="GO:0005737">
    <property type="term" value="C:cytoplasm"/>
    <property type="evidence" value="ECO:0007669"/>
    <property type="project" value="TreeGrafter"/>
</dbReference>
<dbReference type="PROSITE" id="PS51186">
    <property type="entry name" value="GNAT"/>
    <property type="match status" value="1"/>
</dbReference>
<dbReference type="EMBL" id="CP019606">
    <property type="protein sequence ID" value="AQP48315.1"/>
    <property type="molecule type" value="Genomic_DNA"/>
</dbReference>
<reference evidence="3" key="1">
    <citation type="submission" date="2017-02" db="EMBL/GenBank/DDBJ databases">
        <title>Tessaracoccus aquaemaris sp. nov., isolated from the intestine of a Korean rockfish, Sebastes schlegelii, in a marine aquaculture pond.</title>
        <authorList>
            <person name="Tak E.J."/>
            <person name="Bae J.-W."/>
        </authorList>
    </citation>
    <scope>NUCLEOTIDE SEQUENCE [LARGE SCALE GENOMIC DNA]</scope>
    <source>
        <strain evidence="3">NSG39</strain>
    </source>
</reference>
<dbReference type="InterPro" id="IPR000182">
    <property type="entry name" value="GNAT_dom"/>
</dbReference>
<accession>A0A1Q2CQH2</accession>
<dbReference type="GO" id="GO:0008999">
    <property type="term" value="F:protein-N-terminal-alanine acetyltransferase activity"/>
    <property type="evidence" value="ECO:0007669"/>
    <property type="project" value="TreeGrafter"/>
</dbReference>
<proteinExistence type="predicted"/>
<dbReference type="Pfam" id="PF13302">
    <property type="entry name" value="Acetyltransf_3"/>
    <property type="match status" value="1"/>
</dbReference>
<dbReference type="AlphaFoldDB" id="A0A1Q2CQH2"/>
<dbReference type="STRING" id="1332264.BW730_13195"/>
<evidence type="ECO:0000313" key="3">
    <source>
        <dbReference type="Proteomes" id="UP000188145"/>
    </source>
</evidence>
<dbReference type="GO" id="GO:1990189">
    <property type="term" value="F:protein N-terminal-serine acetyltransferase activity"/>
    <property type="evidence" value="ECO:0007669"/>
    <property type="project" value="TreeGrafter"/>
</dbReference>
<protein>
    <recommendedName>
        <fullName evidence="1">N-acetyltransferase domain-containing protein</fullName>
    </recommendedName>
</protein>
<evidence type="ECO:0000259" key="1">
    <source>
        <dbReference type="PROSITE" id="PS51186"/>
    </source>
</evidence>
<dbReference type="Gene3D" id="3.40.630.30">
    <property type="match status" value="1"/>
</dbReference>
<dbReference type="Proteomes" id="UP000188145">
    <property type="component" value="Chromosome"/>
</dbReference>
<dbReference type="InterPro" id="IPR051908">
    <property type="entry name" value="Ribosomal_N-acetyltransferase"/>
</dbReference>
<dbReference type="KEGG" id="tes:BW730_13195"/>
<gene>
    <name evidence="2" type="ORF">BW730_13195</name>
</gene>
<feature type="domain" description="N-acetyltransferase" evidence="1">
    <location>
        <begin position="14"/>
        <end position="173"/>
    </location>
</feature>
<dbReference type="PANTHER" id="PTHR43441">
    <property type="entry name" value="RIBOSOMAL-PROTEIN-SERINE ACETYLTRANSFERASE"/>
    <property type="match status" value="1"/>
</dbReference>